<evidence type="ECO:0000259" key="1">
    <source>
        <dbReference type="Pfam" id="PF17765"/>
    </source>
</evidence>
<name>A0ABT2GC35_9MICO</name>
<dbReference type="PANTHER" id="PTHR35010">
    <property type="entry name" value="BLL4672 PROTEIN-RELATED"/>
    <property type="match status" value="1"/>
</dbReference>
<comment type="caution">
    <text evidence="2">The sequence shown here is derived from an EMBL/GenBank/DDBJ whole genome shotgun (WGS) entry which is preliminary data.</text>
</comment>
<dbReference type="PANTHER" id="PTHR35010:SF2">
    <property type="entry name" value="BLL4672 PROTEIN"/>
    <property type="match status" value="1"/>
</dbReference>
<protein>
    <recommendedName>
        <fullName evidence="1">MmyB-like transcription regulator ligand binding domain-containing protein</fullName>
    </recommendedName>
</protein>
<dbReference type="InterPro" id="IPR041413">
    <property type="entry name" value="MLTR_LBD"/>
</dbReference>
<gene>
    <name evidence="2" type="ORF">NVV95_04150</name>
</gene>
<keyword evidence="3" id="KW-1185">Reference proteome</keyword>
<accession>A0ABT2GC35</accession>
<dbReference type="EMBL" id="JANTEZ010000002">
    <property type="protein sequence ID" value="MCS5713742.1"/>
    <property type="molecule type" value="Genomic_DNA"/>
</dbReference>
<organism evidence="2 3">
    <name type="scientific">Herbiconiux gentiana</name>
    <dbReference type="NCBI Taxonomy" id="2970912"/>
    <lineage>
        <taxon>Bacteria</taxon>
        <taxon>Bacillati</taxon>
        <taxon>Actinomycetota</taxon>
        <taxon>Actinomycetes</taxon>
        <taxon>Micrococcales</taxon>
        <taxon>Microbacteriaceae</taxon>
        <taxon>Herbiconiux</taxon>
    </lineage>
</organism>
<dbReference type="Proteomes" id="UP001165580">
    <property type="component" value="Unassembled WGS sequence"/>
</dbReference>
<reference evidence="2" key="1">
    <citation type="submission" date="2022-08" db="EMBL/GenBank/DDBJ databases">
        <authorList>
            <person name="Deng Y."/>
            <person name="Han X.-F."/>
            <person name="Zhang Y.-Q."/>
        </authorList>
    </citation>
    <scope>NUCLEOTIDE SEQUENCE</scope>
    <source>
        <strain evidence="2">CPCC 205716</strain>
    </source>
</reference>
<feature type="domain" description="MmyB-like transcription regulator ligand binding" evidence="1">
    <location>
        <begin position="11"/>
        <end position="171"/>
    </location>
</feature>
<evidence type="ECO:0000313" key="2">
    <source>
        <dbReference type="EMBL" id="MCS5713742.1"/>
    </source>
</evidence>
<sequence>MTDDRTPAGSREAIRQLVTSWPATPAFLCDRYFTVVVSNRLAEALTPAFHEGANLASFTFLDPTIDRDHARYTELSRQTVALLRGSLDEHRGDATFRSIVGNLSVRSDDFAAAWADDELRALGHGSAVFPHTAQGTIELTYQLLLLPDDSGDSLFVWAPADPQSERTLTRLADALPS</sequence>
<dbReference type="RefSeq" id="WP_259485288.1">
    <property type="nucleotide sequence ID" value="NZ_JANTEZ010000002.1"/>
</dbReference>
<dbReference type="Pfam" id="PF17765">
    <property type="entry name" value="MLTR_LBD"/>
    <property type="match status" value="1"/>
</dbReference>
<evidence type="ECO:0000313" key="3">
    <source>
        <dbReference type="Proteomes" id="UP001165580"/>
    </source>
</evidence>
<dbReference type="Gene3D" id="3.30.450.180">
    <property type="match status" value="1"/>
</dbReference>
<proteinExistence type="predicted"/>